<dbReference type="Proteomes" id="UP000029867">
    <property type="component" value="Unassembled WGS sequence"/>
</dbReference>
<evidence type="ECO:0000313" key="3">
    <source>
        <dbReference type="Proteomes" id="UP000029867"/>
    </source>
</evidence>
<keyword evidence="1" id="KW-0812">Transmembrane</keyword>
<comment type="caution">
    <text evidence="2">The sequence shown here is derived from an EMBL/GenBank/DDBJ whole genome shotgun (WGS) entry which is preliminary data.</text>
</comment>
<reference evidence="3" key="1">
    <citation type="journal article" date="2014" name="Microb. Cell Fact.">
        <title>Exploiting Issatchenkia orientalis SD108 for succinic acid production.</title>
        <authorList>
            <person name="Xiao H."/>
            <person name="Shao Z."/>
            <person name="Jiang Y."/>
            <person name="Dole S."/>
            <person name="Zhao H."/>
        </authorList>
    </citation>
    <scope>NUCLEOTIDE SEQUENCE [LARGE SCALE GENOMIC DNA]</scope>
    <source>
        <strain evidence="3">SD108</strain>
    </source>
</reference>
<dbReference type="VEuPathDB" id="FungiDB:C5L36_0D02440"/>
<feature type="transmembrane region" description="Helical" evidence="1">
    <location>
        <begin position="84"/>
        <end position="103"/>
    </location>
</feature>
<keyword evidence="1" id="KW-1133">Transmembrane helix</keyword>
<name>A0A099NSM3_PICKU</name>
<keyword evidence="1" id="KW-0472">Membrane</keyword>
<evidence type="ECO:0000256" key="1">
    <source>
        <dbReference type="SAM" id="Phobius"/>
    </source>
</evidence>
<evidence type="ECO:0000313" key="2">
    <source>
        <dbReference type="EMBL" id="KGK35039.1"/>
    </source>
</evidence>
<dbReference type="EMBL" id="JQFK01001031">
    <property type="protein sequence ID" value="KGK35039.1"/>
    <property type="molecule type" value="Genomic_DNA"/>
</dbReference>
<dbReference type="AlphaFoldDB" id="A0A099NSM3"/>
<proteinExistence type="predicted"/>
<protein>
    <submittedName>
        <fullName evidence="2">Uncharacterized protein</fullName>
    </submittedName>
</protein>
<accession>A0A099NSM3</accession>
<sequence>MVNGDMRNIQTEIELATTLVQSSIIKPRYRDEDILFSTIGVYEDDNLLQHMNSNLAYVLPGSNNILFVRSNYTSALFYTLMRRILAIFFSMYRFFLLSLSISLDLIDKGESLFWCYLFYPSRKMFLRLDRLQYIVQHLLVKFH</sequence>
<dbReference type="HOGENOM" id="CLU_1806429_0_0_1"/>
<gene>
    <name evidence="2" type="ORF">JL09_g5812</name>
</gene>
<organism evidence="2 3">
    <name type="scientific">Pichia kudriavzevii</name>
    <name type="common">Yeast</name>
    <name type="synonym">Issatchenkia orientalis</name>
    <dbReference type="NCBI Taxonomy" id="4909"/>
    <lineage>
        <taxon>Eukaryota</taxon>
        <taxon>Fungi</taxon>
        <taxon>Dikarya</taxon>
        <taxon>Ascomycota</taxon>
        <taxon>Saccharomycotina</taxon>
        <taxon>Pichiomycetes</taxon>
        <taxon>Pichiales</taxon>
        <taxon>Pichiaceae</taxon>
        <taxon>Pichia</taxon>
    </lineage>
</organism>